<comment type="caution">
    <text evidence="2">The sequence shown here is derived from an EMBL/GenBank/DDBJ whole genome shotgun (WGS) entry which is preliminary data.</text>
</comment>
<protein>
    <recommendedName>
        <fullName evidence="1">Tc1-like transposase DDE domain-containing protein</fullName>
    </recommendedName>
</protein>
<dbReference type="AlphaFoldDB" id="A0A2B4T277"/>
<evidence type="ECO:0000313" key="3">
    <source>
        <dbReference type="Proteomes" id="UP000225706"/>
    </source>
</evidence>
<feature type="domain" description="Tc1-like transposase DDE" evidence="1">
    <location>
        <begin position="190"/>
        <end position="331"/>
    </location>
</feature>
<dbReference type="GO" id="GO:0003676">
    <property type="term" value="F:nucleic acid binding"/>
    <property type="evidence" value="ECO:0007669"/>
    <property type="project" value="InterPro"/>
</dbReference>
<organism evidence="2 3">
    <name type="scientific">Stylophora pistillata</name>
    <name type="common">Smooth cauliflower coral</name>
    <dbReference type="NCBI Taxonomy" id="50429"/>
    <lineage>
        <taxon>Eukaryota</taxon>
        <taxon>Metazoa</taxon>
        <taxon>Cnidaria</taxon>
        <taxon>Anthozoa</taxon>
        <taxon>Hexacorallia</taxon>
        <taxon>Scleractinia</taxon>
        <taxon>Astrocoeniina</taxon>
        <taxon>Pocilloporidae</taxon>
        <taxon>Stylophora</taxon>
    </lineage>
</organism>
<dbReference type="STRING" id="50429.A0A2B4T277"/>
<dbReference type="InterPro" id="IPR036397">
    <property type="entry name" value="RNaseH_sf"/>
</dbReference>
<dbReference type="Gene3D" id="3.30.420.10">
    <property type="entry name" value="Ribonuclease H-like superfamily/Ribonuclease H"/>
    <property type="match status" value="1"/>
</dbReference>
<dbReference type="SUPFAM" id="SSF46689">
    <property type="entry name" value="Homeodomain-like"/>
    <property type="match status" value="1"/>
</dbReference>
<keyword evidence="3" id="KW-1185">Reference proteome</keyword>
<reference evidence="3" key="1">
    <citation type="journal article" date="2017" name="bioRxiv">
        <title>Comparative analysis of the genomes of Stylophora pistillata and Acropora digitifera provides evidence for extensive differences between species of corals.</title>
        <authorList>
            <person name="Voolstra C.R."/>
            <person name="Li Y."/>
            <person name="Liew Y.J."/>
            <person name="Baumgarten S."/>
            <person name="Zoccola D."/>
            <person name="Flot J.-F."/>
            <person name="Tambutte S."/>
            <person name="Allemand D."/>
            <person name="Aranda M."/>
        </authorList>
    </citation>
    <scope>NUCLEOTIDE SEQUENCE [LARGE SCALE GENOMIC DNA]</scope>
</reference>
<dbReference type="EMBL" id="LSMT01000002">
    <property type="protein sequence ID" value="PFX34725.1"/>
    <property type="molecule type" value="Genomic_DNA"/>
</dbReference>
<name>A0A2B4T277_STYPI</name>
<evidence type="ECO:0000313" key="2">
    <source>
        <dbReference type="EMBL" id="PFX34725.1"/>
    </source>
</evidence>
<dbReference type="InterPro" id="IPR036388">
    <property type="entry name" value="WH-like_DNA-bd_sf"/>
</dbReference>
<dbReference type="InterPro" id="IPR009057">
    <property type="entry name" value="Homeodomain-like_sf"/>
</dbReference>
<dbReference type="InterPro" id="IPR038717">
    <property type="entry name" value="Tc1-like_DDE_dom"/>
</dbReference>
<evidence type="ECO:0000259" key="1">
    <source>
        <dbReference type="Pfam" id="PF13358"/>
    </source>
</evidence>
<sequence>MSGKKTKDYRKVMRTILDLLPQKPKVNQVMVDFEKAMQNCLHEVLPDVMVKGCVFHWTQALWRKIKELGLQPAYQSDDGTFKYLHKIIALPFLPARRSVLTPDAIQCIENKKLCKPSIYYSELQNRLVLDGVVHPADLPHPSTISYLLRKELLMTKKRIHAVPSESKTQEIEDDTNFYLDQVSDLNVSSVHFFDEAGVSKTTMNRCYGHAPIGVPTFEDQRSASNANYTINLMHSCLGVDHISVIEGASNGNELLLFFEEAVDITKRDGSVILKSGDTVIMYNCPFHHTRFAEMNFRNMLAKYVVNLLFQPAYSPHFNTCKLCFHQIKAENETEIAIYEACSRISLQNWVSYFRQCGYVI</sequence>
<proteinExistence type="predicted"/>
<gene>
    <name evidence="2" type="ORF">AWC38_SpisGene331</name>
</gene>
<dbReference type="OrthoDB" id="6145513at2759"/>
<accession>A0A2B4T277</accession>
<dbReference type="Pfam" id="PF13358">
    <property type="entry name" value="DDE_3"/>
    <property type="match status" value="1"/>
</dbReference>
<dbReference type="Proteomes" id="UP000225706">
    <property type="component" value="Unassembled WGS sequence"/>
</dbReference>
<dbReference type="Gene3D" id="1.10.10.10">
    <property type="entry name" value="Winged helix-like DNA-binding domain superfamily/Winged helix DNA-binding domain"/>
    <property type="match status" value="1"/>
</dbReference>